<proteinExistence type="predicted"/>
<reference evidence="2 3" key="1">
    <citation type="journal article" date="2005" name="Proc. Natl. Acad. Sci. U.S.A.">
        <title>The genome of Salinibacter ruber: convergence and gene exchange among hyperhalophilic bacteria and archaea.</title>
        <authorList>
            <person name="Mongodin E.F."/>
            <person name="Nelson K.E."/>
            <person name="Daugherty S."/>
            <person name="Deboy R.T."/>
            <person name="Wister J."/>
            <person name="Khouri H."/>
            <person name="Weidman J."/>
            <person name="Walsh D.A."/>
            <person name="Papke R.T."/>
            <person name="Sanchez Perez G."/>
            <person name="Sharma A.K."/>
            <person name="Nesbo C.L."/>
            <person name="MacLeod D."/>
            <person name="Bapteste E."/>
            <person name="Doolittle W.F."/>
            <person name="Charlebois R.L."/>
            <person name="Legault B."/>
            <person name="Rodriguez-Valera F."/>
        </authorList>
    </citation>
    <scope>NUCLEOTIDE SEQUENCE [LARGE SCALE GENOMIC DNA]</scope>
    <source>
        <strain evidence="3">DSM 13855 / CECT 5946 / M31</strain>
    </source>
</reference>
<protein>
    <submittedName>
        <fullName evidence="2">Uncharacterized protein</fullName>
    </submittedName>
</protein>
<gene>
    <name evidence="2" type="ordered locus">SRU_0263</name>
</gene>
<dbReference type="HOGENOM" id="CLU_3391246_0_0_10"/>
<name>Q2S5X2_SALRD</name>
<evidence type="ECO:0000256" key="1">
    <source>
        <dbReference type="SAM" id="MobiDB-lite"/>
    </source>
</evidence>
<organism evidence="2 3">
    <name type="scientific">Salinibacter ruber (strain DSM 13855 / M31)</name>
    <dbReference type="NCBI Taxonomy" id="309807"/>
    <lineage>
        <taxon>Bacteria</taxon>
        <taxon>Pseudomonadati</taxon>
        <taxon>Rhodothermota</taxon>
        <taxon>Rhodothermia</taxon>
        <taxon>Rhodothermales</taxon>
        <taxon>Salinibacteraceae</taxon>
        <taxon>Salinibacter</taxon>
    </lineage>
</organism>
<dbReference type="AlphaFoldDB" id="Q2S5X2"/>
<evidence type="ECO:0000313" key="3">
    <source>
        <dbReference type="Proteomes" id="UP000008674"/>
    </source>
</evidence>
<evidence type="ECO:0000313" key="2">
    <source>
        <dbReference type="EMBL" id="ABC44543.1"/>
    </source>
</evidence>
<feature type="compositionally biased region" description="Basic and acidic residues" evidence="1">
    <location>
        <begin position="12"/>
        <end position="32"/>
    </location>
</feature>
<dbReference type="EMBL" id="CP000159">
    <property type="protein sequence ID" value="ABC44543.1"/>
    <property type="molecule type" value="Genomic_DNA"/>
</dbReference>
<sequence length="32" mass="3648">MPEDGGLVPSYRRFDLPAEGRRKVDSAEKENQ</sequence>
<dbReference type="Proteomes" id="UP000008674">
    <property type="component" value="Chromosome"/>
</dbReference>
<keyword evidence="3" id="KW-1185">Reference proteome</keyword>
<dbReference type="EnsemblBacteria" id="ABC44543">
    <property type="protein sequence ID" value="ABC44543"/>
    <property type="gene ID" value="SRU_0263"/>
</dbReference>
<dbReference type="KEGG" id="sru:SRU_0263"/>
<accession>Q2S5X2</accession>
<feature type="region of interest" description="Disordered" evidence="1">
    <location>
        <begin position="1"/>
        <end position="32"/>
    </location>
</feature>